<keyword evidence="4" id="KW-1185">Reference proteome</keyword>
<evidence type="ECO:0000313" key="3">
    <source>
        <dbReference type="EMBL" id="TFW31015.1"/>
    </source>
</evidence>
<feature type="signal peptide" evidence="1">
    <location>
        <begin position="1"/>
        <end position="24"/>
    </location>
</feature>
<dbReference type="Gene3D" id="3.60.21.10">
    <property type="match status" value="1"/>
</dbReference>
<sequence length="578" mass="61852">MKLKFALSSAATTVALTLGASAFAGVGTGEVTLIHMGDLHGHLVPHPSVRSDAAGKTEGGVARIYTLVNHIRRANAGKTLLVNTGDTVHGSAEAMFTQGEAMIKVLNAFEFDAYAPGNWDYVYGTDRFLSDFIGPDAKAKWHPVIANLYYDNYPGLQAKNGQTVAPPYLVKQVNGLRVGIIGFTSDRGPQAGDPKITAGLRFTDGAAEYDKYVKELRAQDVDLVVVISELGLHGNLSLADAIPGVDVILSSDKHEVTPVPVVSRNGTLIVEQGMDGQAVGELRLSVKKGKVIAKKYVSHRITEKLAEDPNIAALVAQARAPMVRGPQFRAGAVTNPFSGAPLRQPIDTVVGQTEVALHRSNFANEAMPAVLEGSSHDMLTDAFRAQAGAQLGVITGFRYGTVVAPGPIKLEDLYHFLPVGAQIARGELTGAQIKQSLEGKPQNAQARAGEWVNGWTAGFSGLTADFDPSASQDSRVSNVRINGQPVQLDATYTVAGFYYDQIPTLINRLSANNIRVLRDKDGGMLDATEVVTMYLESLPGKTLRAQDLELNRIRLVKPLPKAEHGIREIQPLGAVSKQ</sequence>
<dbReference type="RefSeq" id="WP_135190545.1">
    <property type="nucleotide sequence ID" value="NZ_SPUM01000102.1"/>
</dbReference>
<name>A0A4Y9SWP0_9BURK</name>
<dbReference type="EMBL" id="SPUM01000102">
    <property type="protein sequence ID" value="TFW31015.1"/>
    <property type="molecule type" value="Genomic_DNA"/>
</dbReference>
<comment type="caution">
    <text evidence="3">The sequence shown here is derived from an EMBL/GenBank/DDBJ whole genome shotgun (WGS) entry which is preliminary data.</text>
</comment>
<dbReference type="SUPFAM" id="SSF55816">
    <property type="entry name" value="5'-nucleotidase (syn. UDP-sugar hydrolase), C-terminal domain"/>
    <property type="match status" value="1"/>
</dbReference>
<dbReference type="GO" id="GO:0009166">
    <property type="term" value="P:nucleotide catabolic process"/>
    <property type="evidence" value="ECO:0007669"/>
    <property type="project" value="InterPro"/>
</dbReference>
<dbReference type="SUPFAM" id="SSF56300">
    <property type="entry name" value="Metallo-dependent phosphatases"/>
    <property type="match status" value="1"/>
</dbReference>
<gene>
    <name evidence="3" type="ORF">E4O92_15020</name>
</gene>
<dbReference type="Gene3D" id="3.90.780.10">
    <property type="entry name" value="5'-Nucleotidase, C-terminal domain"/>
    <property type="match status" value="1"/>
</dbReference>
<dbReference type="InterPro" id="IPR008334">
    <property type="entry name" value="5'-Nucleotdase_C"/>
</dbReference>
<dbReference type="OrthoDB" id="9803927at2"/>
<dbReference type="GO" id="GO:0030288">
    <property type="term" value="C:outer membrane-bounded periplasmic space"/>
    <property type="evidence" value="ECO:0007669"/>
    <property type="project" value="TreeGrafter"/>
</dbReference>
<protein>
    <recommendedName>
        <fullName evidence="2">5'-Nucleotidase C-terminal domain-containing protein</fullName>
    </recommendedName>
</protein>
<dbReference type="PANTHER" id="PTHR11575">
    <property type="entry name" value="5'-NUCLEOTIDASE-RELATED"/>
    <property type="match status" value="1"/>
</dbReference>
<dbReference type="InterPro" id="IPR006179">
    <property type="entry name" value="5_nucleotidase/apyrase"/>
</dbReference>
<evidence type="ECO:0000259" key="2">
    <source>
        <dbReference type="Pfam" id="PF02872"/>
    </source>
</evidence>
<dbReference type="InterPro" id="IPR029052">
    <property type="entry name" value="Metallo-depent_PP-like"/>
</dbReference>
<proteinExistence type="inferred from homology"/>
<dbReference type="Pfam" id="PF02872">
    <property type="entry name" value="5_nucleotid_C"/>
    <property type="match status" value="1"/>
</dbReference>
<reference evidence="3 4" key="1">
    <citation type="submission" date="2019-03" db="EMBL/GenBank/DDBJ databases">
        <title>Draft genome of Massilia hortus sp. nov., a novel bacterial species of the Oxalobacteraceae family.</title>
        <authorList>
            <person name="Peta V."/>
            <person name="Raths R."/>
            <person name="Bucking H."/>
        </authorList>
    </citation>
    <scope>NUCLEOTIDE SEQUENCE [LARGE SCALE GENOMIC DNA]</scope>
    <source>
        <strain evidence="3 4">ONC3</strain>
    </source>
</reference>
<evidence type="ECO:0000313" key="4">
    <source>
        <dbReference type="Proteomes" id="UP000297258"/>
    </source>
</evidence>
<keyword evidence="1" id="KW-0547">Nucleotide-binding</keyword>
<dbReference type="AlphaFoldDB" id="A0A4Y9SWP0"/>
<dbReference type="PRINTS" id="PR01607">
    <property type="entry name" value="APYRASEFAMLY"/>
</dbReference>
<evidence type="ECO:0000256" key="1">
    <source>
        <dbReference type="RuleBase" id="RU362119"/>
    </source>
</evidence>
<accession>A0A4Y9SWP0</accession>
<dbReference type="GO" id="GO:0000166">
    <property type="term" value="F:nucleotide binding"/>
    <property type="evidence" value="ECO:0007669"/>
    <property type="project" value="UniProtKB-KW"/>
</dbReference>
<dbReference type="Proteomes" id="UP000297258">
    <property type="component" value="Unassembled WGS sequence"/>
</dbReference>
<feature type="chain" id="PRO_5021498429" description="5'-Nucleotidase C-terminal domain-containing protein" evidence="1">
    <location>
        <begin position="25"/>
        <end position="578"/>
    </location>
</feature>
<feature type="domain" description="5'-Nucleotidase C-terminal" evidence="2">
    <location>
        <begin position="349"/>
        <end position="499"/>
    </location>
</feature>
<dbReference type="GO" id="GO:0016787">
    <property type="term" value="F:hydrolase activity"/>
    <property type="evidence" value="ECO:0007669"/>
    <property type="project" value="UniProtKB-KW"/>
</dbReference>
<keyword evidence="1" id="KW-0732">Signal</keyword>
<dbReference type="PANTHER" id="PTHR11575:SF24">
    <property type="entry name" value="5'-NUCLEOTIDASE"/>
    <property type="match status" value="1"/>
</dbReference>
<keyword evidence="1" id="KW-0378">Hydrolase</keyword>
<comment type="similarity">
    <text evidence="1">Belongs to the 5'-nucleotidase family.</text>
</comment>
<organism evidence="3 4">
    <name type="scientific">Massilia horti</name>
    <dbReference type="NCBI Taxonomy" id="2562153"/>
    <lineage>
        <taxon>Bacteria</taxon>
        <taxon>Pseudomonadati</taxon>
        <taxon>Pseudomonadota</taxon>
        <taxon>Betaproteobacteria</taxon>
        <taxon>Burkholderiales</taxon>
        <taxon>Oxalobacteraceae</taxon>
        <taxon>Telluria group</taxon>
        <taxon>Massilia</taxon>
    </lineage>
</organism>
<dbReference type="InterPro" id="IPR036907">
    <property type="entry name" value="5'-Nucleotdase_C_sf"/>
</dbReference>